<feature type="region of interest" description="Disordered" evidence="6">
    <location>
        <begin position="258"/>
        <end position="310"/>
    </location>
</feature>
<evidence type="ECO:0000256" key="6">
    <source>
        <dbReference type="SAM" id="MobiDB-lite"/>
    </source>
</evidence>
<evidence type="ECO:0000259" key="8">
    <source>
        <dbReference type="Pfam" id="PF02687"/>
    </source>
</evidence>
<keyword evidence="3 7" id="KW-0812">Transmembrane</keyword>
<dbReference type="GO" id="GO:0005886">
    <property type="term" value="C:plasma membrane"/>
    <property type="evidence" value="ECO:0007669"/>
    <property type="project" value="UniProtKB-SubCell"/>
</dbReference>
<organism evidence="9">
    <name type="scientific">Nitratidesulfovibrio vulgaris (strain DSM 19637 / Miyazaki F)</name>
    <name type="common">Desulfovibrio vulgaris</name>
    <dbReference type="NCBI Taxonomy" id="883"/>
    <lineage>
        <taxon>Bacteria</taxon>
        <taxon>Pseudomonadati</taxon>
        <taxon>Thermodesulfobacteriota</taxon>
        <taxon>Desulfovibrionia</taxon>
        <taxon>Desulfovibrionales</taxon>
        <taxon>Desulfovibrionaceae</taxon>
        <taxon>Nitratidesulfovibrio</taxon>
    </lineage>
</organism>
<name>B8DQP6_NITV9</name>
<dbReference type="OrthoDB" id="9775544at2"/>
<feature type="transmembrane region" description="Helical" evidence="7">
    <location>
        <begin position="452"/>
        <end position="477"/>
    </location>
</feature>
<feature type="transmembrane region" description="Helical" evidence="7">
    <location>
        <begin position="895"/>
        <end position="918"/>
    </location>
</feature>
<proteinExistence type="predicted"/>
<feature type="domain" description="ABC3 transporter permease C-terminal" evidence="8">
    <location>
        <begin position="815"/>
        <end position="928"/>
    </location>
</feature>
<dbReference type="InterPro" id="IPR003838">
    <property type="entry name" value="ABC3_permease_C"/>
</dbReference>
<reference evidence="9" key="1">
    <citation type="submission" date="2008-10" db="EMBL/GenBank/DDBJ databases">
        <title>Complete sequence of Desulfovibrio vulgaris str. 'Miyazaki F'.</title>
        <authorList>
            <person name="Lucas S."/>
            <person name="Copeland A."/>
            <person name="Lapidus A."/>
            <person name="Glavina del Rio T."/>
            <person name="Dalin E."/>
            <person name="Tice H."/>
            <person name="Bruce D."/>
            <person name="Goodwin L."/>
            <person name="Pitluck S."/>
            <person name="Sims D."/>
            <person name="Brettin T."/>
            <person name="Detter J.C."/>
            <person name="Han C."/>
            <person name="Larimer F."/>
            <person name="Land M."/>
            <person name="Hauser L."/>
            <person name="Kyrpides N."/>
            <person name="Mikhailova N."/>
            <person name="Hazen T.C."/>
            <person name="Richardson P."/>
        </authorList>
    </citation>
    <scope>NUCLEOTIDE SEQUENCE</scope>
    <source>
        <strain evidence="9">Miyazaki F</strain>
    </source>
</reference>
<comment type="subcellular location">
    <subcellularLocation>
        <location evidence="1">Cell membrane</location>
        <topology evidence="1">Multi-pass membrane protein</topology>
    </subcellularLocation>
</comment>
<sequence>MISARDLALAFRVALRELRSGQRRLAVFLGCMFLGVFAIAAVGSVSEAVRAGLARDARALLGGDASVEFATQRPSDDELAWLSARGAVSQVVSLRGMARSATPNGPSGEDTAMVALKGVDAAYPLYGAVTLDPPQPLADALRDGPAGGGPAGGDQSDGGQSAGGQTAGGKPGDGTLLPGVVVDPLLLERFGVRVGDVISVGTQRFRIAAALLGEPDRVVQGITYGPRVLMSLQGLERTGLLVPGTLLQSGARIRLPAPGKAAPDVAPDVARDAAPSATGGGASSVTAPAGPSGALSAGGPPVAASPSPASLRSADEATVAAFVEAARTAFPDAGWRVESYSRAVPRIRNLLDRVDTDLMLIGIAALLVGGLGIAEAVRGYLASRMASIATLKCVGGGVATVLWTYLFQILLIGGAGIVAGCSLGAAVPPLAAGLTGQLIPVQLDASVHAAPLLRAALLGLAILLAFSLRPLLLAGAVRPATLFRGYVAGGGNGLTPAGRVLVGLGFAVLAGLVWLFTPDARLAWGFMAGCAGCFAVFRVVAWGLRAGARRAPHAGNPSVRLGLASIHRPGAPTVNMVFALGLGLTALVGIAQVERNLSASLARDLSRDAPAFFFINVLPDQVAEFEALGNTPGVTRIDNAPMVRGRIVRIKGVPVQDVAVAPDAQWAVRGDRGLSHAGTPPPDTELTAGAWWPPDYSGPPVISLSDDLARGFGVTVGDSLTFNILGREVTATIANVRKVDWMTFQLQFAVLFAPGLLDRAPATWVVTAYGTGAGMDGLYRTVTAAHANVTAISMREILAEVRVLMERMGVMFRAMAGVMLATGLLVVAGAILADRQRRIYDAVIYKVCGATRRDILLALVTEFLTTGLVTGLFSAGTGTLAAWAAVRGLLKLPFAVYPGVVAGTVAACVAFALVFGLAGTARALKEKPAPYLRNE</sequence>
<feature type="transmembrane region" description="Helical" evidence="7">
    <location>
        <begin position="854"/>
        <end position="875"/>
    </location>
</feature>
<keyword evidence="5 7" id="KW-0472">Membrane</keyword>
<feature type="transmembrane region" description="Helical" evidence="7">
    <location>
        <begin position="497"/>
        <end position="516"/>
    </location>
</feature>
<feature type="transmembrane region" description="Helical" evidence="7">
    <location>
        <begin position="402"/>
        <end position="432"/>
    </location>
</feature>
<dbReference type="EMBL" id="CP001197">
    <property type="protein sequence ID" value="ACL09165.1"/>
    <property type="molecule type" value="Genomic_DNA"/>
</dbReference>
<evidence type="ECO:0000256" key="3">
    <source>
        <dbReference type="ARBA" id="ARBA00022692"/>
    </source>
</evidence>
<dbReference type="InterPro" id="IPR038766">
    <property type="entry name" value="Membrane_comp_ABC_pdt"/>
</dbReference>
<evidence type="ECO:0000313" key="9">
    <source>
        <dbReference type="EMBL" id="ACL09165.1"/>
    </source>
</evidence>
<feature type="transmembrane region" description="Helical" evidence="7">
    <location>
        <begin position="522"/>
        <end position="544"/>
    </location>
</feature>
<evidence type="ECO:0000256" key="5">
    <source>
        <dbReference type="ARBA" id="ARBA00023136"/>
    </source>
</evidence>
<accession>B8DQP6</accession>
<dbReference type="HOGENOM" id="CLU_009475_3_1_7"/>
<dbReference type="eggNOG" id="COG3127">
    <property type="taxonomic scope" value="Bacteria"/>
</dbReference>
<feature type="transmembrane region" description="Helical" evidence="7">
    <location>
        <begin position="810"/>
        <end position="833"/>
    </location>
</feature>
<keyword evidence="2" id="KW-1003">Cell membrane</keyword>
<gene>
    <name evidence="9" type="ordered locus">DvMF_2222</name>
</gene>
<feature type="transmembrane region" description="Helical" evidence="7">
    <location>
        <begin position="25"/>
        <end position="45"/>
    </location>
</feature>
<evidence type="ECO:0000256" key="2">
    <source>
        <dbReference type="ARBA" id="ARBA00022475"/>
    </source>
</evidence>
<feature type="transmembrane region" description="Helical" evidence="7">
    <location>
        <begin position="574"/>
        <end position="593"/>
    </location>
</feature>
<dbReference type="PANTHER" id="PTHR30287:SF1">
    <property type="entry name" value="INNER MEMBRANE PROTEIN"/>
    <property type="match status" value="1"/>
</dbReference>
<dbReference type="STRING" id="883.DvMF_2222"/>
<dbReference type="PANTHER" id="PTHR30287">
    <property type="entry name" value="MEMBRANE COMPONENT OF PREDICTED ABC SUPERFAMILY METABOLITE UPTAKE TRANSPORTER"/>
    <property type="match status" value="1"/>
</dbReference>
<dbReference type="AlphaFoldDB" id="B8DQP6"/>
<protein>
    <recommendedName>
        <fullName evidence="8">ABC3 transporter permease C-terminal domain-containing protein</fullName>
    </recommendedName>
</protein>
<evidence type="ECO:0000256" key="1">
    <source>
        <dbReference type="ARBA" id="ARBA00004651"/>
    </source>
</evidence>
<feature type="compositionally biased region" description="Gly residues" evidence="6">
    <location>
        <begin position="145"/>
        <end position="172"/>
    </location>
</feature>
<dbReference type="Pfam" id="PF02687">
    <property type="entry name" value="FtsX"/>
    <property type="match status" value="1"/>
</dbReference>
<feature type="region of interest" description="Disordered" evidence="6">
    <location>
        <begin position="134"/>
        <end position="175"/>
    </location>
</feature>
<evidence type="ECO:0000256" key="4">
    <source>
        <dbReference type="ARBA" id="ARBA00022989"/>
    </source>
</evidence>
<evidence type="ECO:0000256" key="7">
    <source>
        <dbReference type="SAM" id="Phobius"/>
    </source>
</evidence>
<keyword evidence="4 7" id="KW-1133">Transmembrane helix</keyword>
<dbReference type="KEGG" id="dvm:DvMF_2222"/>
<feature type="transmembrane region" description="Helical" evidence="7">
    <location>
        <begin position="358"/>
        <end position="381"/>
    </location>
</feature>